<comment type="caution">
    <text evidence="1">The sequence shown here is derived from an EMBL/GenBank/DDBJ whole genome shotgun (WGS) entry which is preliminary data.</text>
</comment>
<reference evidence="1" key="1">
    <citation type="submission" date="2020-11" db="EMBL/GenBank/DDBJ databases">
        <title>Nocardioides cynanchi sp. nov., isolated from soil of rhizosphere of Cynanchum wilfordii.</title>
        <authorList>
            <person name="Lee J.-S."/>
            <person name="Suh M.K."/>
            <person name="Kim J.-S."/>
        </authorList>
    </citation>
    <scope>NUCLEOTIDE SEQUENCE</scope>
    <source>
        <strain evidence="1">KCTC 19276</strain>
    </source>
</reference>
<gene>
    <name evidence="1" type="ORF">ISU10_18445</name>
</gene>
<protein>
    <recommendedName>
        <fullName evidence="3">FAD dependent oxidoreductase</fullName>
    </recommendedName>
</protein>
<organism evidence="1 2">
    <name type="scientific">Nocardioides agariphilus</name>
    <dbReference type="NCBI Taxonomy" id="433664"/>
    <lineage>
        <taxon>Bacteria</taxon>
        <taxon>Bacillati</taxon>
        <taxon>Actinomycetota</taxon>
        <taxon>Actinomycetes</taxon>
        <taxon>Propionibacteriales</taxon>
        <taxon>Nocardioidaceae</taxon>
        <taxon>Nocardioides</taxon>
    </lineage>
</organism>
<sequence length="103" mass="11000">MIDTSSRFTPFVGTDRSGSVAHALGFTGLGVAYSRLAARTMLDALDGVPVPGFLGDRPVPFPPEPVRYLGVQATRAALAREDRTGRRGPWLKALDRLGVGFNS</sequence>
<dbReference type="Proteomes" id="UP000660668">
    <property type="component" value="Unassembled WGS sequence"/>
</dbReference>
<proteinExistence type="predicted"/>
<name>A0A930YP12_9ACTN</name>
<evidence type="ECO:0000313" key="2">
    <source>
        <dbReference type="Proteomes" id="UP000660668"/>
    </source>
</evidence>
<dbReference type="RefSeq" id="WP_194697901.1">
    <property type="nucleotide sequence ID" value="NZ_JADKPO010000031.1"/>
</dbReference>
<accession>A0A930YP12</accession>
<keyword evidence="2" id="KW-1185">Reference proteome</keyword>
<dbReference type="AlphaFoldDB" id="A0A930YP12"/>
<evidence type="ECO:0000313" key="1">
    <source>
        <dbReference type="EMBL" id="MBF4769754.1"/>
    </source>
</evidence>
<evidence type="ECO:0008006" key="3">
    <source>
        <dbReference type="Google" id="ProtNLM"/>
    </source>
</evidence>
<dbReference type="EMBL" id="JADKPO010000031">
    <property type="protein sequence ID" value="MBF4769754.1"/>
    <property type="molecule type" value="Genomic_DNA"/>
</dbReference>